<evidence type="ECO:0000256" key="1">
    <source>
        <dbReference type="SAM" id="MobiDB-lite"/>
    </source>
</evidence>
<feature type="compositionally biased region" description="Low complexity" evidence="1">
    <location>
        <begin position="175"/>
        <end position="185"/>
    </location>
</feature>
<keyword evidence="2" id="KW-0472">Membrane</keyword>
<dbReference type="AlphaFoldDB" id="A0A5B8M7X9"/>
<evidence type="ECO:0000256" key="2">
    <source>
        <dbReference type="SAM" id="Phobius"/>
    </source>
</evidence>
<keyword evidence="2" id="KW-0812">Transmembrane</keyword>
<dbReference type="Proteomes" id="UP000320216">
    <property type="component" value="Chromosome"/>
</dbReference>
<feature type="region of interest" description="Disordered" evidence="1">
    <location>
        <begin position="175"/>
        <end position="199"/>
    </location>
</feature>
<reference evidence="4 5" key="1">
    <citation type="submission" date="2019-07" db="EMBL/GenBank/DDBJ databases">
        <title>Full genome sequence of Humibacter sp. WJ7-1.</title>
        <authorList>
            <person name="Im W.-T."/>
        </authorList>
    </citation>
    <scope>NUCLEOTIDE SEQUENCE [LARGE SCALE GENOMIC DNA]</scope>
    <source>
        <strain evidence="4 5">WJ7-1</strain>
    </source>
</reference>
<accession>A0A5B8M7X9</accession>
<evidence type="ECO:0000313" key="4">
    <source>
        <dbReference type="EMBL" id="QDZ16597.1"/>
    </source>
</evidence>
<evidence type="ECO:0000259" key="3">
    <source>
        <dbReference type="Pfam" id="PF07987"/>
    </source>
</evidence>
<dbReference type="KEGG" id="huw:FPZ11_01025"/>
<sequence length="238" mass="24137">MSRVGIGAVLGVAGVLVVAGVASAHVKVSGVDTTQGGYGVLTFRVPSESATASTTELTVTFPSDTPITSASTQPMPGWTATVKTAKLAKPQKTDDGTIDTYVSQVDWKADNAAAAIPPGQFQMFNLSVGPLPKEPSVSFPSLQYYNDGSTVNWNEKSTGGAEPEHPAPVLQLAAATDATSGSTSTPTVTAQASGSTMDMNSSNDTAWTGIVGLIAGILGLIAGAIALVRSGRKPAAEK</sequence>
<dbReference type="EMBL" id="CP042305">
    <property type="protein sequence ID" value="QDZ16597.1"/>
    <property type="molecule type" value="Genomic_DNA"/>
</dbReference>
<keyword evidence="5" id="KW-1185">Reference proteome</keyword>
<dbReference type="CDD" id="cd08545">
    <property type="entry name" value="YcnI_like"/>
    <property type="match status" value="1"/>
</dbReference>
<feature type="domain" description="YncI copper-binding" evidence="3">
    <location>
        <begin position="25"/>
        <end position="172"/>
    </location>
</feature>
<gene>
    <name evidence="4" type="ORF">FPZ11_01025</name>
</gene>
<organism evidence="4 5">
    <name type="scientific">Humibacter ginsenosidimutans</name>
    <dbReference type="NCBI Taxonomy" id="2599293"/>
    <lineage>
        <taxon>Bacteria</taxon>
        <taxon>Bacillati</taxon>
        <taxon>Actinomycetota</taxon>
        <taxon>Actinomycetes</taxon>
        <taxon>Micrococcales</taxon>
        <taxon>Microbacteriaceae</taxon>
        <taxon>Humibacter</taxon>
    </lineage>
</organism>
<dbReference type="InterPro" id="IPR012533">
    <property type="entry name" value="YcnI-copper_dom"/>
</dbReference>
<dbReference type="OrthoDB" id="9810871at2"/>
<feature type="transmembrane region" description="Helical" evidence="2">
    <location>
        <begin position="206"/>
        <end position="228"/>
    </location>
</feature>
<proteinExistence type="predicted"/>
<feature type="compositionally biased region" description="Polar residues" evidence="1">
    <location>
        <begin position="186"/>
        <end position="199"/>
    </location>
</feature>
<protein>
    <submittedName>
        <fullName evidence="4">YcnI family protein</fullName>
    </submittedName>
</protein>
<keyword evidence="2" id="KW-1133">Transmembrane helix</keyword>
<dbReference type="Pfam" id="PF07987">
    <property type="entry name" value="DUF1775"/>
    <property type="match status" value="1"/>
</dbReference>
<name>A0A5B8M7X9_9MICO</name>
<dbReference type="InterPro" id="IPR038507">
    <property type="entry name" value="YcnI-like_sf"/>
</dbReference>
<evidence type="ECO:0000313" key="5">
    <source>
        <dbReference type="Proteomes" id="UP000320216"/>
    </source>
</evidence>
<dbReference type="Gene3D" id="2.60.40.2230">
    <property type="entry name" value="Uncharacterised protein YcnI-like PF07987, DUF1775"/>
    <property type="match status" value="1"/>
</dbReference>